<keyword evidence="4" id="KW-0804">Transcription</keyword>
<dbReference type="PANTHER" id="PTHR11618">
    <property type="entry name" value="TRANSCRIPTION INITIATION FACTOR IIB-RELATED"/>
    <property type="match status" value="1"/>
</dbReference>
<dbReference type="SUPFAM" id="SSF57783">
    <property type="entry name" value="Zinc beta-ribbon"/>
    <property type="match status" value="1"/>
</dbReference>
<proteinExistence type="inferred from homology"/>
<organism evidence="7 8">
    <name type="scientific">Pyrobaculum calidifontis (strain DSM 21063 / JCM 11548 / VA1)</name>
    <dbReference type="NCBI Taxonomy" id="410359"/>
    <lineage>
        <taxon>Archaea</taxon>
        <taxon>Thermoproteota</taxon>
        <taxon>Thermoprotei</taxon>
        <taxon>Thermoproteales</taxon>
        <taxon>Thermoproteaceae</taxon>
        <taxon>Pyrobaculum</taxon>
    </lineage>
</organism>
<evidence type="ECO:0000256" key="4">
    <source>
        <dbReference type="ARBA" id="ARBA00023163"/>
    </source>
</evidence>
<dbReference type="GO" id="GO:0070897">
    <property type="term" value="P:transcription preinitiation complex assembly"/>
    <property type="evidence" value="ECO:0007669"/>
    <property type="project" value="InterPro"/>
</dbReference>
<keyword evidence="5" id="KW-0863">Zinc-finger</keyword>
<dbReference type="InterPro" id="IPR000812">
    <property type="entry name" value="TFIIB"/>
</dbReference>
<dbReference type="Gene3D" id="2.20.25.10">
    <property type="match status" value="1"/>
</dbReference>
<dbReference type="PANTHER" id="PTHR11618:SF13">
    <property type="entry name" value="TRANSCRIPTION INITIATION FACTOR IIB"/>
    <property type="match status" value="1"/>
</dbReference>
<dbReference type="SMART" id="SM00385">
    <property type="entry name" value="CYCLIN"/>
    <property type="match status" value="1"/>
</dbReference>
<evidence type="ECO:0000256" key="1">
    <source>
        <dbReference type="ARBA" id="ARBA00010857"/>
    </source>
</evidence>
<sequence length="298" mass="32931">MTRRLIFEVEEYRCPVCGSDKNIVIDYEGGQIICKNCGTVLKEGVADLGPEWRKPEASRAYAGPIGSSIGDIERGNVKITDKLRAIMLGKFSKPMSTPLERLELDAREFFESARVRIGLPKVVVDEAVALYREVYKAGFRAPRIEGYAAVLYFVAKRHGLASVTLKALTEKLGIDRSALISAYMELMKVALSLGIRPPKADPKIYIPRIVASLGIGDEKSAEVQRVAVDILRYIISSPRIRNGRKPQVLAAAAVYYACFIAGVEVTQKELARAADSTEGPIRELLRELADKLYIELTV</sequence>
<gene>
    <name evidence="7" type="ordered locus">Pcal_1734</name>
</gene>
<dbReference type="InterPro" id="IPR013150">
    <property type="entry name" value="TFIIB_cyclin"/>
</dbReference>
<keyword evidence="5" id="KW-0862">Zinc</keyword>
<dbReference type="OrthoDB" id="7429at2157"/>
<reference evidence="7" key="1">
    <citation type="submission" date="2007-02" db="EMBL/GenBank/DDBJ databases">
        <title>Complete sequence of Pyrobaculum calidifontis JCM 11548.</title>
        <authorList>
            <consortium name="US DOE Joint Genome Institute"/>
            <person name="Copeland A."/>
            <person name="Lucas S."/>
            <person name="Lapidus A."/>
            <person name="Barry K."/>
            <person name="Glavina del Rio T."/>
            <person name="Dalin E."/>
            <person name="Tice H."/>
            <person name="Pitluck S."/>
            <person name="Chain P."/>
            <person name="Malfatti S."/>
            <person name="Shin M."/>
            <person name="Vergez L."/>
            <person name="Schmutz J."/>
            <person name="Larimer F."/>
            <person name="Land M."/>
            <person name="Hauser L."/>
            <person name="Kyrpides N."/>
            <person name="Mikhailova N."/>
            <person name="Cozen A.E."/>
            <person name="Fitz-Gibbon S.T."/>
            <person name="House C.H."/>
            <person name="Saltikov C."/>
            <person name="Lowe T.M."/>
            <person name="Richardson P."/>
        </authorList>
    </citation>
    <scope>NUCLEOTIDE SEQUENCE [LARGE SCALE GENOMIC DNA]</scope>
    <source>
        <strain evidence="7">JCM 11548</strain>
    </source>
</reference>
<dbReference type="GeneID" id="4908234"/>
<accession>A3MWY4</accession>
<evidence type="ECO:0000256" key="3">
    <source>
        <dbReference type="ARBA" id="ARBA00023015"/>
    </source>
</evidence>
<evidence type="ECO:0000313" key="7">
    <source>
        <dbReference type="EMBL" id="ABO09151.1"/>
    </source>
</evidence>
<dbReference type="InterPro" id="IPR013763">
    <property type="entry name" value="Cyclin-like_dom"/>
</dbReference>
<dbReference type="RefSeq" id="WP_011850410.1">
    <property type="nucleotide sequence ID" value="NC_009073.1"/>
</dbReference>
<keyword evidence="2" id="KW-0677">Repeat</keyword>
<evidence type="ECO:0000256" key="2">
    <source>
        <dbReference type="ARBA" id="ARBA00022737"/>
    </source>
</evidence>
<dbReference type="Proteomes" id="UP000001431">
    <property type="component" value="Chromosome"/>
</dbReference>
<keyword evidence="3" id="KW-0805">Transcription regulation</keyword>
<feature type="domain" description="TFIIB-type" evidence="6">
    <location>
        <begin position="10"/>
        <end position="42"/>
    </location>
</feature>
<protein>
    <submittedName>
        <fullName evidence="7">Transcription initiation factor IIB (TFIIB)</fullName>
    </submittedName>
</protein>
<dbReference type="eggNOG" id="arCOG01981">
    <property type="taxonomic scope" value="Archaea"/>
</dbReference>
<evidence type="ECO:0000313" key="8">
    <source>
        <dbReference type="Proteomes" id="UP000001431"/>
    </source>
</evidence>
<dbReference type="GO" id="GO:0003743">
    <property type="term" value="F:translation initiation factor activity"/>
    <property type="evidence" value="ECO:0007669"/>
    <property type="project" value="UniProtKB-KW"/>
</dbReference>
<dbReference type="SUPFAM" id="SSF47954">
    <property type="entry name" value="Cyclin-like"/>
    <property type="match status" value="2"/>
</dbReference>
<name>A3MWY4_PYRCJ</name>
<keyword evidence="5" id="KW-0479">Metal-binding</keyword>
<dbReference type="EMBL" id="CP000561">
    <property type="protein sequence ID" value="ABO09151.1"/>
    <property type="molecule type" value="Genomic_DNA"/>
</dbReference>
<dbReference type="Gene3D" id="1.10.472.10">
    <property type="entry name" value="Cyclin-like"/>
    <property type="match status" value="2"/>
</dbReference>
<dbReference type="KEGG" id="pcl:Pcal_1734"/>
<dbReference type="InterPro" id="IPR013137">
    <property type="entry name" value="Znf_TFIIB"/>
</dbReference>
<evidence type="ECO:0000259" key="6">
    <source>
        <dbReference type="PROSITE" id="PS51134"/>
    </source>
</evidence>
<dbReference type="GO" id="GO:0008270">
    <property type="term" value="F:zinc ion binding"/>
    <property type="evidence" value="ECO:0007669"/>
    <property type="project" value="UniProtKB-KW"/>
</dbReference>
<dbReference type="STRING" id="410359.Pcal_1734"/>
<dbReference type="Pfam" id="PF08271">
    <property type="entry name" value="Zn_Ribbon_TF"/>
    <property type="match status" value="1"/>
</dbReference>
<dbReference type="CDD" id="cd00043">
    <property type="entry name" value="CYCLIN_SF"/>
    <property type="match status" value="1"/>
</dbReference>
<dbReference type="GO" id="GO:0017025">
    <property type="term" value="F:TBP-class protein binding"/>
    <property type="evidence" value="ECO:0007669"/>
    <property type="project" value="InterPro"/>
</dbReference>
<dbReference type="AlphaFoldDB" id="A3MWY4"/>
<evidence type="ECO:0000256" key="5">
    <source>
        <dbReference type="PROSITE-ProRule" id="PRU00469"/>
    </source>
</evidence>
<dbReference type="PROSITE" id="PS51134">
    <property type="entry name" value="ZF_TFIIB"/>
    <property type="match status" value="1"/>
</dbReference>
<dbReference type="PRINTS" id="PR00685">
    <property type="entry name" value="TIFACTORIIB"/>
</dbReference>
<dbReference type="Pfam" id="PF00382">
    <property type="entry name" value="TFIIB"/>
    <property type="match status" value="1"/>
</dbReference>
<dbReference type="GO" id="GO:0097550">
    <property type="term" value="C:transcription preinitiation complex"/>
    <property type="evidence" value="ECO:0007669"/>
    <property type="project" value="TreeGrafter"/>
</dbReference>
<comment type="similarity">
    <text evidence="1">Belongs to the TFIIB family.</text>
</comment>
<dbReference type="InterPro" id="IPR036915">
    <property type="entry name" value="Cyclin-like_sf"/>
</dbReference>
<dbReference type="HOGENOM" id="CLU_043736_0_1_2"/>
<keyword evidence="8" id="KW-1185">Reference proteome</keyword>